<dbReference type="EMBL" id="CP104216">
    <property type="protein sequence ID" value="UWX75365.1"/>
    <property type="molecule type" value="Genomic_DNA"/>
</dbReference>
<name>A0AB38U5X0_BURGA</name>
<evidence type="ECO:0000313" key="3">
    <source>
        <dbReference type="Proteomes" id="UP001059745"/>
    </source>
</evidence>
<feature type="compositionally biased region" description="Acidic residues" evidence="1">
    <location>
        <begin position="9"/>
        <end position="22"/>
    </location>
</feature>
<feature type="compositionally biased region" description="Polar residues" evidence="1">
    <location>
        <begin position="67"/>
        <end position="79"/>
    </location>
</feature>
<evidence type="ECO:0000256" key="1">
    <source>
        <dbReference type="SAM" id="MobiDB-lite"/>
    </source>
</evidence>
<feature type="compositionally biased region" description="Basic and acidic residues" evidence="1">
    <location>
        <begin position="269"/>
        <end position="278"/>
    </location>
</feature>
<dbReference type="Proteomes" id="UP001059745">
    <property type="component" value="Plasmid unnamed1"/>
</dbReference>
<feature type="compositionally biased region" description="Acidic residues" evidence="1">
    <location>
        <begin position="38"/>
        <end position="55"/>
    </location>
</feature>
<keyword evidence="2" id="KW-0614">Plasmid</keyword>
<protein>
    <recommendedName>
        <fullName evidence="4">Scaffolding protein</fullName>
    </recommendedName>
</protein>
<dbReference type="RefSeq" id="WP_260531929.1">
    <property type="nucleotide sequence ID" value="NZ_CP104216.1"/>
</dbReference>
<organism evidence="2 3">
    <name type="scientific">Burkholderia gladioli</name>
    <name type="common">Pseudomonas marginata</name>
    <name type="synonym">Phytomonas marginata</name>
    <dbReference type="NCBI Taxonomy" id="28095"/>
    <lineage>
        <taxon>Bacteria</taxon>
        <taxon>Pseudomonadati</taxon>
        <taxon>Pseudomonadota</taxon>
        <taxon>Betaproteobacteria</taxon>
        <taxon>Burkholderiales</taxon>
        <taxon>Burkholderiaceae</taxon>
        <taxon>Burkholderia</taxon>
    </lineage>
</organism>
<sequence length="304" mass="33347">MNIQADTQGTEDNEITEIDEEGNQPATIDADEPHPDASDPDAPEGGSDEVDDQGDIELQFGDEAPPAQTSDDGENSTVRQMRKRIAELTRANRQYEAEKKQGAQPAQPPKLGTKPKLEDFDYDEGKYDAALDQWHETKRQVDAAEVEQRKALEKREEANRARLEGYLNAASTLKVKDFKDSEDEVVSALSVEQQGILLAGADNAALLVYALGRYPAKLQQLAQIDDPVRFAFAAAKLEKELKVTPRTATKPAPEGRVSSTAGAPAAGGGEKKLEQLRADAEKTGDYSKVIAYKKQLKQAQQKRR</sequence>
<evidence type="ECO:0000313" key="2">
    <source>
        <dbReference type="EMBL" id="UWX75365.1"/>
    </source>
</evidence>
<evidence type="ECO:0008006" key="4">
    <source>
        <dbReference type="Google" id="ProtNLM"/>
    </source>
</evidence>
<geneLocation type="plasmid" evidence="2 3">
    <name>unnamed1</name>
</geneLocation>
<reference evidence="2" key="1">
    <citation type="submission" date="2022-09" db="EMBL/GenBank/DDBJ databases">
        <title>Genomic of Burkholderia gladioli.</title>
        <authorList>
            <person name="Wu H."/>
        </authorList>
    </citation>
    <scope>NUCLEOTIDE SEQUENCE</scope>
    <source>
        <strain evidence="2">ZN-S4</strain>
        <plasmid evidence="2">unnamed1</plasmid>
    </source>
</reference>
<dbReference type="AlphaFoldDB" id="A0AB38U5X0"/>
<feature type="region of interest" description="Disordered" evidence="1">
    <location>
        <begin position="1"/>
        <end position="120"/>
    </location>
</feature>
<proteinExistence type="predicted"/>
<gene>
    <name evidence="2" type="ORF">NYZ96_35060</name>
</gene>
<feature type="region of interest" description="Disordered" evidence="1">
    <location>
        <begin position="244"/>
        <end position="278"/>
    </location>
</feature>
<accession>A0AB38U5X0</accession>